<dbReference type="Proteomes" id="UP000070513">
    <property type="component" value="Unassembled WGS sequence"/>
</dbReference>
<comment type="caution">
    <text evidence="1">The sequence shown here is derived from an EMBL/GenBank/DDBJ whole genome shotgun (WGS) entry which is preliminary data.</text>
</comment>
<dbReference type="AlphaFoldDB" id="A0A135W3U3"/>
<dbReference type="RefSeq" id="WP_062653193.1">
    <property type="nucleotide sequence ID" value="NZ_LPUR01000018.1"/>
</dbReference>
<proteinExistence type="predicted"/>
<accession>A0A135W3U3</accession>
<protein>
    <submittedName>
        <fullName evidence="1">Uncharacterized protein</fullName>
    </submittedName>
</protein>
<dbReference type="EMBL" id="LPUR01000018">
    <property type="protein sequence ID" value="KXH79588.1"/>
    <property type="molecule type" value="Genomic_DNA"/>
</dbReference>
<sequence>MNQKLFDKFNQLTTEREFINFISENLECPINCKKGTRLNIIEQELIILWKNVCSKYSVAREEDFIKESYEEQSGLFHIEDFDEFKRVSFNLIQWIDKAKKDFLDITQVFNSKMASAQEYPKHYLKNKMDKDSIIKLAKDKDISYFFPEVTEIHLEPILLDSFTEYFNLILQSENLRFGVKVDKNIGISKTGNETNLMMFEINKSGQIAHAYPCNEDEINKLNIEPQFFDKVYFDWLRGEL</sequence>
<gene>
    <name evidence="1" type="ORF">AU378_19660</name>
</gene>
<name>A0A135W3U3_9FLAO</name>
<dbReference type="OrthoDB" id="9887940at2"/>
<organism evidence="1 2">
    <name type="scientific">Chryseobacterium kwangjuense</name>
    <dbReference type="NCBI Taxonomy" id="267125"/>
    <lineage>
        <taxon>Bacteria</taxon>
        <taxon>Pseudomonadati</taxon>
        <taxon>Bacteroidota</taxon>
        <taxon>Flavobacteriia</taxon>
        <taxon>Flavobacteriales</taxon>
        <taxon>Weeksellaceae</taxon>
        <taxon>Chryseobacterium group</taxon>
        <taxon>Chryseobacterium</taxon>
    </lineage>
</organism>
<reference evidence="1 2" key="2">
    <citation type="journal article" date="2016" name="Genome Announc.">
        <title>Draft Genome Sequence of a Biocontrol Rhizobacterium, Chryseobacterium kwangjuense Strain KJ1R5, Isolated from Pepper (Capsicum annuum).</title>
        <authorList>
            <person name="Jeong J.J."/>
            <person name="Park H."/>
            <person name="Park B.H."/>
            <person name="Mannaa M."/>
            <person name="Sang M.K."/>
            <person name="Choi I.G."/>
            <person name="Kim K.D."/>
        </authorList>
    </citation>
    <scope>NUCLEOTIDE SEQUENCE [LARGE SCALE GENOMIC DNA]</scope>
    <source>
        <strain evidence="1 2">KJ1R5</strain>
    </source>
</reference>
<evidence type="ECO:0000313" key="2">
    <source>
        <dbReference type="Proteomes" id="UP000070513"/>
    </source>
</evidence>
<reference evidence="2" key="1">
    <citation type="submission" date="2015-12" db="EMBL/GenBank/DDBJ databases">
        <title>Genome sequence of a biocontrol rhizobacterium Chryseobacterium kwangjuense strain KJ1R5 isolated from pepper (Capsicum annuum L.).</title>
        <authorList>
            <person name="Jeong J.-J."/>
            <person name="Park H."/>
            <person name="Mannaa M."/>
            <person name="Sang M.K."/>
            <person name="Choi I.-G."/>
            <person name="Kim K.D."/>
        </authorList>
    </citation>
    <scope>NUCLEOTIDE SEQUENCE [LARGE SCALE GENOMIC DNA]</scope>
    <source>
        <strain evidence="2">KJ1R5</strain>
    </source>
</reference>
<evidence type="ECO:0000313" key="1">
    <source>
        <dbReference type="EMBL" id="KXH79588.1"/>
    </source>
</evidence>